<evidence type="ECO:0000313" key="3">
    <source>
        <dbReference type="EMBL" id="KAL0069563.1"/>
    </source>
</evidence>
<feature type="compositionally biased region" description="Polar residues" evidence="1">
    <location>
        <begin position="13"/>
        <end position="26"/>
    </location>
</feature>
<name>A0ABR3A7I3_9AGAR</name>
<comment type="caution">
    <text evidence="3">The sequence shown here is derived from an EMBL/GenBank/DDBJ whole genome shotgun (WGS) entry which is preliminary data.</text>
</comment>
<keyword evidence="2" id="KW-0812">Transmembrane</keyword>
<feature type="transmembrane region" description="Helical" evidence="2">
    <location>
        <begin position="73"/>
        <end position="92"/>
    </location>
</feature>
<gene>
    <name evidence="3" type="ORF">AAF712_003221</name>
</gene>
<protein>
    <submittedName>
        <fullName evidence="3">Uncharacterized protein</fullName>
    </submittedName>
</protein>
<feature type="transmembrane region" description="Helical" evidence="2">
    <location>
        <begin position="98"/>
        <end position="126"/>
    </location>
</feature>
<dbReference type="Proteomes" id="UP001437256">
    <property type="component" value="Unassembled WGS sequence"/>
</dbReference>
<feature type="transmembrane region" description="Helical" evidence="2">
    <location>
        <begin position="202"/>
        <end position="223"/>
    </location>
</feature>
<organism evidence="3 4">
    <name type="scientific">Marasmius tenuissimus</name>
    <dbReference type="NCBI Taxonomy" id="585030"/>
    <lineage>
        <taxon>Eukaryota</taxon>
        <taxon>Fungi</taxon>
        <taxon>Dikarya</taxon>
        <taxon>Basidiomycota</taxon>
        <taxon>Agaricomycotina</taxon>
        <taxon>Agaricomycetes</taxon>
        <taxon>Agaricomycetidae</taxon>
        <taxon>Agaricales</taxon>
        <taxon>Marasmiineae</taxon>
        <taxon>Marasmiaceae</taxon>
        <taxon>Marasmius</taxon>
    </lineage>
</organism>
<reference evidence="3 4" key="1">
    <citation type="submission" date="2024-05" db="EMBL/GenBank/DDBJ databases">
        <title>A draft genome resource for the thread blight pathogen Marasmius tenuissimus strain MS-2.</title>
        <authorList>
            <person name="Yulfo-Soto G.E."/>
            <person name="Baruah I.K."/>
            <person name="Amoako-Attah I."/>
            <person name="Bukari Y."/>
            <person name="Meinhardt L.W."/>
            <person name="Bailey B.A."/>
            <person name="Cohen S.P."/>
        </authorList>
    </citation>
    <scope>NUCLEOTIDE SEQUENCE [LARGE SCALE GENOMIC DNA]</scope>
    <source>
        <strain evidence="3 4">MS-2</strain>
    </source>
</reference>
<keyword evidence="2" id="KW-0472">Membrane</keyword>
<feature type="transmembrane region" description="Helical" evidence="2">
    <location>
        <begin position="166"/>
        <end position="190"/>
    </location>
</feature>
<sequence>MSSVLSHSHLLSNGEQPLKTENTSIRPNYLHQPGPQDRGVESLECGHDQDLSYRLPPLVEVAQKRWIRTFHDGAVIAAILTIVSIEFVTHNLQSSSEVYASASALAILSHVSFIFNLSAVFSAVILAKKIGGLAEAASRRDNSAPQTGYIAAGRPLLRWYGLKKPWFLLMAHWAVCFSFGIGCLFAQIMLHASNTRSSSVRTATACVLGFAAMPLVFAFRLLVN</sequence>
<evidence type="ECO:0000313" key="4">
    <source>
        <dbReference type="Proteomes" id="UP001437256"/>
    </source>
</evidence>
<feature type="compositionally biased region" description="Low complexity" evidence="1">
    <location>
        <begin position="1"/>
        <end position="12"/>
    </location>
</feature>
<feature type="region of interest" description="Disordered" evidence="1">
    <location>
        <begin position="1"/>
        <end position="43"/>
    </location>
</feature>
<keyword evidence="4" id="KW-1185">Reference proteome</keyword>
<accession>A0ABR3A7I3</accession>
<evidence type="ECO:0000256" key="1">
    <source>
        <dbReference type="SAM" id="MobiDB-lite"/>
    </source>
</evidence>
<dbReference type="EMBL" id="JBBXMP010000011">
    <property type="protein sequence ID" value="KAL0069563.1"/>
    <property type="molecule type" value="Genomic_DNA"/>
</dbReference>
<keyword evidence="2" id="KW-1133">Transmembrane helix</keyword>
<proteinExistence type="predicted"/>
<evidence type="ECO:0000256" key="2">
    <source>
        <dbReference type="SAM" id="Phobius"/>
    </source>
</evidence>